<sequence>MRETLNLNCHFHAVTLLLKAAPAFSLPPPTHLQPHVEHHGGYDVEVREVDAELPGQVEEDEEGPGQPLAEHAGGARPLGPLGRARPLSSLSPVTARRRPSGVGSPRRAAGALHSPSQAGWRREAPGLGSLNLLNAN</sequence>
<dbReference type="AlphaFoldDB" id="A0A8B9IIR7"/>
<organism evidence="3 4">
    <name type="scientific">Anser cygnoides</name>
    <name type="common">Swan goose</name>
    <dbReference type="NCBI Taxonomy" id="8845"/>
    <lineage>
        <taxon>Eukaryota</taxon>
        <taxon>Metazoa</taxon>
        <taxon>Chordata</taxon>
        <taxon>Craniata</taxon>
        <taxon>Vertebrata</taxon>
        <taxon>Euteleostomi</taxon>
        <taxon>Archelosauria</taxon>
        <taxon>Archosauria</taxon>
        <taxon>Dinosauria</taxon>
        <taxon>Saurischia</taxon>
        <taxon>Theropoda</taxon>
        <taxon>Coelurosauria</taxon>
        <taxon>Aves</taxon>
        <taxon>Neognathae</taxon>
        <taxon>Galloanserae</taxon>
        <taxon>Anseriformes</taxon>
        <taxon>Anatidae</taxon>
        <taxon>Anserinae</taxon>
        <taxon>Anser</taxon>
    </lineage>
</organism>
<proteinExistence type="predicted"/>
<evidence type="ECO:0000313" key="4">
    <source>
        <dbReference type="Proteomes" id="UP000694521"/>
    </source>
</evidence>
<feature type="chain" id="PRO_5034181886" evidence="2">
    <location>
        <begin position="26"/>
        <end position="136"/>
    </location>
</feature>
<name>A0A8B9IIR7_ANSCY</name>
<evidence type="ECO:0000256" key="1">
    <source>
        <dbReference type="SAM" id="MobiDB-lite"/>
    </source>
</evidence>
<dbReference type="Ensembl" id="ENSACDT00005012734.1">
    <property type="protein sequence ID" value="ENSACDP00005010626.1"/>
    <property type="gene ID" value="ENSACDG00005007742.1"/>
</dbReference>
<accession>A0A8B9IIR7</accession>
<feature type="region of interest" description="Disordered" evidence="1">
    <location>
        <begin position="51"/>
        <end position="136"/>
    </location>
</feature>
<protein>
    <submittedName>
        <fullName evidence="3">Uncharacterized protein</fullName>
    </submittedName>
</protein>
<evidence type="ECO:0000256" key="2">
    <source>
        <dbReference type="SAM" id="SignalP"/>
    </source>
</evidence>
<evidence type="ECO:0000313" key="3">
    <source>
        <dbReference type="Ensembl" id="ENSACDP00005010626.1"/>
    </source>
</evidence>
<reference evidence="3" key="1">
    <citation type="submission" date="2025-08" db="UniProtKB">
        <authorList>
            <consortium name="Ensembl"/>
        </authorList>
    </citation>
    <scope>IDENTIFICATION</scope>
</reference>
<keyword evidence="2" id="KW-0732">Signal</keyword>
<reference evidence="3" key="2">
    <citation type="submission" date="2025-09" db="UniProtKB">
        <authorList>
            <consortium name="Ensembl"/>
        </authorList>
    </citation>
    <scope>IDENTIFICATION</scope>
</reference>
<feature type="signal peptide" evidence="2">
    <location>
        <begin position="1"/>
        <end position="25"/>
    </location>
</feature>
<dbReference type="Proteomes" id="UP000694521">
    <property type="component" value="Unplaced"/>
</dbReference>
<keyword evidence="4" id="KW-1185">Reference proteome</keyword>